<dbReference type="Proteomes" id="UP001216510">
    <property type="component" value="Chromosome"/>
</dbReference>
<sequence length="190" mass="20357">MTKLTTRLLACLPLALLLQGCAQKPLASLHYPLTPRVAPLPVTVAPVAPPDEVSPLLAYHQSLRRMTQGELLKELSGITLQQRTPKITLQTGMILMLTRGGGDLVRAQSIFDSVANASEPEAGGLKPLAQLLSSHCAEARRLADSVDRLTVQLRETQRKSDQLSDTLEALKAIERGLPVRPTSGASAGGR</sequence>
<keyword evidence="1" id="KW-0175">Coiled coil</keyword>
<evidence type="ECO:0000313" key="3">
    <source>
        <dbReference type="EMBL" id="WEF33438.1"/>
    </source>
</evidence>
<proteinExistence type="predicted"/>
<gene>
    <name evidence="3" type="ORF">PX653_01195</name>
</gene>
<organism evidence="3 4">
    <name type="scientific">Pseudoduganella chitinolytica</name>
    <dbReference type="NCBI Taxonomy" id="34070"/>
    <lineage>
        <taxon>Bacteria</taxon>
        <taxon>Pseudomonadati</taxon>
        <taxon>Pseudomonadota</taxon>
        <taxon>Betaproteobacteria</taxon>
        <taxon>Burkholderiales</taxon>
        <taxon>Oxalobacteraceae</taxon>
        <taxon>Telluria group</taxon>
        <taxon>Pseudoduganella</taxon>
    </lineage>
</organism>
<dbReference type="EMBL" id="CP119083">
    <property type="protein sequence ID" value="WEF33438.1"/>
    <property type="molecule type" value="Genomic_DNA"/>
</dbReference>
<feature type="coiled-coil region" evidence="1">
    <location>
        <begin position="139"/>
        <end position="173"/>
    </location>
</feature>
<evidence type="ECO:0000313" key="4">
    <source>
        <dbReference type="Proteomes" id="UP001216510"/>
    </source>
</evidence>
<reference evidence="3 4" key="1">
    <citation type="submission" date="2023-02" db="EMBL/GenBank/DDBJ databases">
        <title>Gemone sequence of Telluria chitinolytica ACM 3522T.</title>
        <authorList>
            <person name="Frediansyah A."/>
            <person name="Miess H."/>
            <person name="Gross H."/>
        </authorList>
    </citation>
    <scope>NUCLEOTIDE SEQUENCE [LARGE SCALE GENOMIC DNA]</scope>
    <source>
        <strain evidence="3 4">ACM 3522</strain>
    </source>
</reference>
<keyword evidence="2" id="KW-0732">Signal</keyword>
<evidence type="ECO:0008006" key="5">
    <source>
        <dbReference type="Google" id="ProtNLM"/>
    </source>
</evidence>
<accession>A0ABY8BDX6</accession>
<dbReference type="RefSeq" id="WP_277416139.1">
    <property type="nucleotide sequence ID" value="NZ_CP119083.1"/>
</dbReference>
<keyword evidence="4" id="KW-1185">Reference proteome</keyword>
<name>A0ABY8BDX6_9BURK</name>
<protein>
    <recommendedName>
        <fullName evidence="5">Permease</fullName>
    </recommendedName>
</protein>
<feature type="chain" id="PRO_5046762394" description="Permease" evidence="2">
    <location>
        <begin position="28"/>
        <end position="190"/>
    </location>
</feature>
<evidence type="ECO:0000256" key="1">
    <source>
        <dbReference type="SAM" id="Coils"/>
    </source>
</evidence>
<feature type="signal peptide" evidence="2">
    <location>
        <begin position="1"/>
        <end position="27"/>
    </location>
</feature>
<evidence type="ECO:0000256" key="2">
    <source>
        <dbReference type="SAM" id="SignalP"/>
    </source>
</evidence>
<dbReference type="PROSITE" id="PS51257">
    <property type="entry name" value="PROKAR_LIPOPROTEIN"/>
    <property type="match status" value="1"/>
</dbReference>